<feature type="chain" id="PRO_5045081200" description="Lipoprotein" evidence="1">
    <location>
        <begin position="21"/>
        <end position="149"/>
    </location>
</feature>
<keyword evidence="1" id="KW-0732">Signal</keyword>
<sequence>MKPIAAIIASISTVGLLATACTSNPDKSDLTQKVAGVYASESENEFDYFKDTLEIKATDDGRMDIMFLARWSSAKKDDPQRPVNKVAGVWNNHGKGKTLIADLQASDTTLRIAAPMDESVTIVPVDLENGSLSWPHQDGTEEIFVKINP</sequence>
<evidence type="ECO:0000256" key="1">
    <source>
        <dbReference type="SAM" id="SignalP"/>
    </source>
</evidence>
<keyword evidence="3" id="KW-1185">Reference proteome</keyword>
<dbReference type="RefSeq" id="WP_188753112.1">
    <property type="nucleotide sequence ID" value="NZ_BMIK01000018.1"/>
</dbReference>
<evidence type="ECO:0000313" key="2">
    <source>
        <dbReference type="EMBL" id="GGC42704.1"/>
    </source>
</evidence>
<evidence type="ECO:0008006" key="4">
    <source>
        <dbReference type="Google" id="ProtNLM"/>
    </source>
</evidence>
<dbReference type="EMBL" id="BMIK01000018">
    <property type="protein sequence ID" value="GGC42704.1"/>
    <property type="molecule type" value="Genomic_DNA"/>
</dbReference>
<reference evidence="3" key="1">
    <citation type="journal article" date="2019" name="Int. J. Syst. Evol. Microbiol.">
        <title>The Global Catalogue of Microorganisms (GCM) 10K type strain sequencing project: providing services to taxonomists for standard genome sequencing and annotation.</title>
        <authorList>
            <consortium name="The Broad Institute Genomics Platform"/>
            <consortium name="The Broad Institute Genome Sequencing Center for Infectious Disease"/>
            <person name="Wu L."/>
            <person name="Ma J."/>
        </authorList>
    </citation>
    <scope>NUCLEOTIDE SEQUENCE [LARGE SCALE GENOMIC DNA]</scope>
    <source>
        <strain evidence="3">CGMCC 1.15342</strain>
    </source>
</reference>
<organism evidence="2 3">
    <name type="scientific">Parapedobacter defluvii</name>
    <dbReference type="NCBI Taxonomy" id="2045106"/>
    <lineage>
        <taxon>Bacteria</taxon>
        <taxon>Pseudomonadati</taxon>
        <taxon>Bacteroidota</taxon>
        <taxon>Sphingobacteriia</taxon>
        <taxon>Sphingobacteriales</taxon>
        <taxon>Sphingobacteriaceae</taxon>
        <taxon>Parapedobacter</taxon>
    </lineage>
</organism>
<evidence type="ECO:0000313" key="3">
    <source>
        <dbReference type="Proteomes" id="UP000597338"/>
    </source>
</evidence>
<dbReference type="Proteomes" id="UP000597338">
    <property type="component" value="Unassembled WGS sequence"/>
</dbReference>
<feature type="signal peptide" evidence="1">
    <location>
        <begin position="1"/>
        <end position="20"/>
    </location>
</feature>
<accession>A0ABQ1MLM5</accession>
<comment type="caution">
    <text evidence="2">The sequence shown here is derived from an EMBL/GenBank/DDBJ whole genome shotgun (WGS) entry which is preliminary data.</text>
</comment>
<proteinExistence type="predicted"/>
<name>A0ABQ1MLM5_9SPHI</name>
<protein>
    <recommendedName>
        <fullName evidence="4">Lipoprotein</fullName>
    </recommendedName>
</protein>
<gene>
    <name evidence="2" type="ORF">GCM10011386_38670</name>
</gene>
<dbReference type="PROSITE" id="PS51257">
    <property type="entry name" value="PROKAR_LIPOPROTEIN"/>
    <property type="match status" value="1"/>
</dbReference>